<dbReference type="CDD" id="cd00112">
    <property type="entry name" value="LDLa"/>
    <property type="match status" value="1"/>
</dbReference>
<protein>
    <recommendedName>
        <fullName evidence="12">MANSC domain-containing protein</fullName>
    </recommendedName>
</protein>
<dbReference type="GO" id="GO:0016020">
    <property type="term" value="C:membrane"/>
    <property type="evidence" value="ECO:0007669"/>
    <property type="project" value="UniProtKB-SubCell"/>
</dbReference>
<feature type="compositionally biased region" description="Basic and acidic residues" evidence="9">
    <location>
        <begin position="989"/>
        <end position="1004"/>
    </location>
</feature>
<evidence type="ECO:0000256" key="2">
    <source>
        <dbReference type="ARBA" id="ARBA00022692"/>
    </source>
</evidence>
<feature type="region of interest" description="Disordered" evidence="9">
    <location>
        <begin position="952"/>
        <end position="976"/>
    </location>
</feature>
<dbReference type="Proteomes" id="UP000271974">
    <property type="component" value="Unassembled WGS sequence"/>
</dbReference>
<feature type="transmembrane region" description="Helical" evidence="10">
    <location>
        <begin position="1070"/>
        <end position="1091"/>
    </location>
</feature>
<keyword evidence="14" id="KW-1185">Reference proteome</keyword>
<keyword evidence="4 10" id="KW-1133">Transmembrane helix</keyword>
<keyword evidence="7" id="KW-0325">Glycoprotein</keyword>
<dbReference type="InterPro" id="IPR006149">
    <property type="entry name" value="EB_dom"/>
</dbReference>
<proteinExistence type="predicted"/>
<evidence type="ECO:0000256" key="3">
    <source>
        <dbReference type="ARBA" id="ARBA00022729"/>
    </source>
</evidence>
<dbReference type="InterPro" id="IPR002172">
    <property type="entry name" value="LDrepeatLR_classA_rpt"/>
</dbReference>
<evidence type="ECO:0000256" key="6">
    <source>
        <dbReference type="ARBA" id="ARBA00023157"/>
    </source>
</evidence>
<gene>
    <name evidence="13" type="ORF">EGW08_018604</name>
</gene>
<comment type="caution">
    <text evidence="13">The sequence shown here is derived from an EMBL/GenBank/DDBJ whole genome shotgun (WGS) entry which is preliminary data.</text>
</comment>
<dbReference type="AlphaFoldDB" id="A0A3S0ZB26"/>
<evidence type="ECO:0000256" key="1">
    <source>
        <dbReference type="ARBA" id="ARBA00004479"/>
    </source>
</evidence>
<feature type="region of interest" description="Disordered" evidence="9">
    <location>
        <begin position="174"/>
        <end position="244"/>
    </location>
</feature>
<keyword evidence="3 11" id="KW-0732">Signal</keyword>
<feature type="region of interest" description="Disordered" evidence="9">
    <location>
        <begin position="350"/>
        <end position="748"/>
    </location>
</feature>
<dbReference type="InterPro" id="IPR023415">
    <property type="entry name" value="LDLR_class-A_CS"/>
</dbReference>
<feature type="domain" description="MANSC" evidence="12">
    <location>
        <begin position="94"/>
        <end position="168"/>
    </location>
</feature>
<dbReference type="Pfam" id="PF01683">
    <property type="entry name" value="EB"/>
    <property type="match status" value="1"/>
</dbReference>
<feature type="compositionally biased region" description="Low complexity" evidence="9">
    <location>
        <begin position="431"/>
        <end position="458"/>
    </location>
</feature>
<name>A0A3S0ZB26_ELYCH</name>
<dbReference type="PROSITE" id="PS01209">
    <property type="entry name" value="LDLRA_1"/>
    <property type="match status" value="1"/>
</dbReference>
<feature type="region of interest" description="Disordered" evidence="9">
    <location>
        <begin position="863"/>
        <end position="931"/>
    </location>
</feature>
<keyword evidence="2 10" id="KW-0812">Transmembrane</keyword>
<comment type="caution">
    <text evidence="8">Lacks conserved residue(s) required for the propagation of feature annotation.</text>
</comment>
<evidence type="ECO:0000256" key="4">
    <source>
        <dbReference type="ARBA" id="ARBA00022989"/>
    </source>
</evidence>
<feature type="compositionally biased region" description="Low complexity" evidence="9">
    <location>
        <begin position="714"/>
        <end position="730"/>
    </location>
</feature>
<organism evidence="13 14">
    <name type="scientific">Elysia chlorotica</name>
    <name type="common">Eastern emerald elysia</name>
    <name type="synonym">Sea slug</name>
    <dbReference type="NCBI Taxonomy" id="188477"/>
    <lineage>
        <taxon>Eukaryota</taxon>
        <taxon>Metazoa</taxon>
        <taxon>Spiralia</taxon>
        <taxon>Lophotrochozoa</taxon>
        <taxon>Mollusca</taxon>
        <taxon>Gastropoda</taxon>
        <taxon>Heterobranchia</taxon>
        <taxon>Euthyneura</taxon>
        <taxon>Panpulmonata</taxon>
        <taxon>Sacoglossa</taxon>
        <taxon>Placobranchoidea</taxon>
        <taxon>Plakobranchidae</taxon>
        <taxon>Elysia</taxon>
    </lineage>
</organism>
<dbReference type="PANTHER" id="PTHR46876:SF1">
    <property type="entry name" value="LOW-DENSITY LIPOPROTEIN RECEPTOR-RELATED PROTEIN 11"/>
    <property type="match status" value="1"/>
</dbReference>
<dbReference type="InterPro" id="IPR036055">
    <property type="entry name" value="LDL_receptor-like_sf"/>
</dbReference>
<keyword evidence="5 10" id="KW-0472">Membrane</keyword>
<feature type="compositionally biased region" description="Polar residues" evidence="9">
    <location>
        <begin position="1017"/>
        <end position="1035"/>
    </location>
</feature>
<evidence type="ECO:0000256" key="10">
    <source>
        <dbReference type="SAM" id="Phobius"/>
    </source>
</evidence>
<keyword evidence="6 8" id="KW-1015">Disulfide bond</keyword>
<dbReference type="Gene3D" id="4.10.400.10">
    <property type="entry name" value="Low-density Lipoprotein Receptor"/>
    <property type="match status" value="1"/>
</dbReference>
<evidence type="ECO:0000256" key="7">
    <source>
        <dbReference type="ARBA" id="ARBA00023180"/>
    </source>
</evidence>
<feature type="non-terminal residue" evidence="13">
    <location>
        <position position="1"/>
    </location>
</feature>
<evidence type="ECO:0000313" key="13">
    <source>
        <dbReference type="EMBL" id="RUS73631.1"/>
    </source>
</evidence>
<dbReference type="Pfam" id="PF07502">
    <property type="entry name" value="MANEC"/>
    <property type="match status" value="1"/>
</dbReference>
<dbReference type="OrthoDB" id="10037294at2759"/>
<dbReference type="SMART" id="SM00192">
    <property type="entry name" value="LDLa"/>
    <property type="match status" value="1"/>
</dbReference>
<dbReference type="EMBL" id="RQTK01000915">
    <property type="protein sequence ID" value="RUS73631.1"/>
    <property type="molecule type" value="Genomic_DNA"/>
</dbReference>
<dbReference type="SUPFAM" id="SSF57424">
    <property type="entry name" value="LDL receptor-like module"/>
    <property type="match status" value="1"/>
</dbReference>
<comment type="subcellular location">
    <subcellularLocation>
        <location evidence="1">Membrane</location>
        <topology evidence="1">Single-pass type I membrane protein</topology>
    </subcellularLocation>
</comment>
<feature type="compositionally biased region" description="Low complexity" evidence="9">
    <location>
        <begin position="384"/>
        <end position="401"/>
    </location>
</feature>
<feature type="signal peptide" evidence="11">
    <location>
        <begin position="1"/>
        <end position="24"/>
    </location>
</feature>
<accession>A0A3S0ZB26</accession>
<feature type="compositionally biased region" description="Low complexity" evidence="9">
    <location>
        <begin position="468"/>
        <end position="487"/>
    </location>
</feature>
<dbReference type="PROSITE" id="PS50068">
    <property type="entry name" value="LDLRA_2"/>
    <property type="match status" value="1"/>
</dbReference>
<evidence type="ECO:0000256" key="9">
    <source>
        <dbReference type="SAM" id="MobiDB-lite"/>
    </source>
</evidence>
<feature type="compositionally biased region" description="Polar residues" evidence="9">
    <location>
        <begin position="411"/>
        <end position="430"/>
    </location>
</feature>
<feature type="compositionally biased region" description="Polar residues" evidence="9">
    <location>
        <begin position="631"/>
        <end position="649"/>
    </location>
</feature>
<sequence>RVNIATILDLTFLTFAICVAPAVAKKERLDHGTLLEISDIIFNLEKRLSDSKFDSDLFDKLKSPTSGSPDAATKHVSSSLRSLENNYEVCMQKVTEGSIIRATDSLNNGAEFLDSFKGTESNSICQDYCCKNASCDVGVYQDKGDRYCYLFHCQGRCLFKEHGGYLVNTVTRAAAPPSGDQTSVGSEEAASGNESDLENLSGGKAGGESGPREGSVGAAGSGDVSRSGDDGSSAAGGLHAEAEGSVATPAPVVQEQNGPVISQHSVSLAGYCTEDIQCEDTNAACINNNCRCGSGFYDKEGLCRTVCTPSKFECFELGTISRGPECIPKAQVCDSRMQCADGSDEFNCEATKASPQQEGGWNGQYMRGYNNGAGMRGPFSQTLPQQQANANVQPQQQQHVQPIGSPGQGVSPGSLTEQQQQQRGNTFQPSAQQQQLNQVGQNGAGLHPSASSISTSMSETRANPAPPVASVSSASGSGAQGQQQPPQTLNSNSNQIANTNQLTSSYSDGMQPNNNLSPYLANPNNFQPQAVQSPFQHPLSPAQQSANYQGQPSVLGSGLQPVRGVPVVGPQTPSQNQVPLVDPSKPFNQKAPPRPSGVAGSSVVGNHGGSFPSQQQGSMPVSKENMMVPNGASSKGQVYPLPQSNSPAQTKVDDGVGRIPPSQPGAQLADPGQHGLSTEQRPLLGPGIGVVKSVNSSKPAANSKQTQSSKTASHPQHYQQQQQQLDQHSQVKSNKNKMHHGGNQLASDYSSSLNAQQWAGPNAYLPYSYGSTGSGSQQQQQLQPSLGASGYFDSVPSRYYPGGGYGQIQDVGYGQDNIPSSVFGNTVPADEFSQYGRQYLSQGKVVGSNGYLAGRYPDMAGYDGSSSASSSQFLQPSRGGDRRGSYDFDGEYRSRPSYQDLEFYSPMTGQQGYKSRPAPQSPYKAKNSDYKSSFGAKPGLYEDFPLVQTHGKLKSEDTAPGQISKHKPEDVQSSIPTVAAPVKSFAELSKNDGKLNPKSSDKTKLSTPEPSFVHKSPTITKNPLSGSTKSQSYISKNDDNSGPEHLFVSSLSREKVIIASPGGGNAEGPIVALSLGLALTLVLLVMVACRLRGFKHRLSKGRPLNQNEADYLINGMYL</sequence>
<feature type="compositionally biased region" description="Polar residues" evidence="9">
    <location>
        <begin position="488"/>
        <end position="554"/>
    </location>
</feature>
<dbReference type="PROSITE" id="PS50986">
    <property type="entry name" value="MANSC"/>
    <property type="match status" value="1"/>
</dbReference>
<evidence type="ECO:0000259" key="12">
    <source>
        <dbReference type="PROSITE" id="PS50986"/>
    </source>
</evidence>
<evidence type="ECO:0000256" key="8">
    <source>
        <dbReference type="PROSITE-ProRule" id="PRU00124"/>
    </source>
</evidence>
<dbReference type="PANTHER" id="PTHR46876">
    <property type="entry name" value="LOW-DENSITY LIPOPROTEIN RECEPTOR-RELATED PROTEIN 11"/>
    <property type="match status" value="1"/>
</dbReference>
<evidence type="ECO:0000313" key="14">
    <source>
        <dbReference type="Proteomes" id="UP000271974"/>
    </source>
</evidence>
<feature type="disulfide bond" evidence="8">
    <location>
        <begin position="333"/>
        <end position="348"/>
    </location>
</feature>
<evidence type="ECO:0000256" key="11">
    <source>
        <dbReference type="SAM" id="SignalP"/>
    </source>
</evidence>
<evidence type="ECO:0000256" key="5">
    <source>
        <dbReference type="ARBA" id="ARBA00023136"/>
    </source>
</evidence>
<feature type="compositionally biased region" description="Basic and acidic residues" evidence="9">
    <location>
        <begin position="879"/>
        <end position="894"/>
    </location>
</feature>
<feature type="compositionally biased region" description="Low complexity" evidence="9">
    <location>
        <begin position="214"/>
        <end position="237"/>
    </location>
</feature>
<dbReference type="InterPro" id="IPR011106">
    <property type="entry name" value="MANSC_N"/>
</dbReference>
<feature type="compositionally biased region" description="Low complexity" evidence="9">
    <location>
        <begin position="560"/>
        <end position="573"/>
    </location>
</feature>
<feature type="chain" id="PRO_5018639067" description="MANSC domain-containing protein" evidence="11">
    <location>
        <begin position="25"/>
        <end position="1118"/>
    </location>
</feature>
<dbReference type="SMART" id="SM00765">
    <property type="entry name" value="MANEC"/>
    <property type="match status" value="1"/>
</dbReference>
<reference evidence="13 14" key="1">
    <citation type="submission" date="2019-01" db="EMBL/GenBank/DDBJ databases">
        <title>A draft genome assembly of the solar-powered sea slug Elysia chlorotica.</title>
        <authorList>
            <person name="Cai H."/>
            <person name="Li Q."/>
            <person name="Fang X."/>
            <person name="Li J."/>
            <person name="Curtis N.E."/>
            <person name="Altenburger A."/>
            <person name="Shibata T."/>
            <person name="Feng M."/>
            <person name="Maeda T."/>
            <person name="Schwartz J.A."/>
            <person name="Shigenobu S."/>
            <person name="Lundholm N."/>
            <person name="Nishiyama T."/>
            <person name="Yang H."/>
            <person name="Hasebe M."/>
            <person name="Li S."/>
            <person name="Pierce S.K."/>
            <person name="Wang J."/>
        </authorList>
    </citation>
    <scope>NUCLEOTIDE SEQUENCE [LARGE SCALE GENOMIC DNA]</scope>
    <source>
        <strain evidence="13">EC2010</strain>
        <tissue evidence="13">Whole organism of an adult</tissue>
    </source>
</reference>
<dbReference type="InterPro" id="IPR013980">
    <property type="entry name" value="MANSC_dom"/>
</dbReference>
<dbReference type="Pfam" id="PF00057">
    <property type="entry name" value="Ldl_recept_a"/>
    <property type="match status" value="1"/>
</dbReference>
<feature type="compositionally biased region" description="Polar residues" evidence="9">
    <location>
        <begin position="693"/>
        <end position="713"/>
    </location>
</feature>
<feature type="region of interest" description="Disordered" evidence="9">
    <location>
        <begin position="988"/>
        <end position="1040"/>
    </location>
</feature>